<proteinExistence type="predicted"/>
<evidence type="ECO:0000313" key="1">
    <source>
        <dbReference type="EMBL" id="KAK0711055.1"/>
    </source>
</evidence>
<name>A0AA40A8D8_9PEZI</name>
<evidence type="ECO:0000313" key="2">
    <source>
        <dbReference type="Proteomes" id="UP001172102"/>
    </source>
</evidence>
<protein>
    <submittedName>
        <fullName evidence="1">Uncharacterized protein</fullName>
    </submittedName>
</protein>
<comment type="caution">
    <text evidence="1">The sequence shown here is derived from an EMBL/GenBank/DDBJ whole genome shotgun (WGS) entry which is preliminary data.</text>
</comment>
<gene>
    <name evidence="1" type="ORF">B0H67DRAFT_272547</name>
</gene>
<sequence length="214" mass="23675">MRLRMAAARRHNFVAYLGQARLQKAPLDPAGSTTEQGRLWAPRLARGGDLESGPQVPAPGCRLTPVFWDGHGRGDLATVDRVRRDEGQEKKPGPGMSVTPGWLQGGGRVRLRYRLTLASHRRPGLDWAGCLCFFFFFLGRFDGRCRGGRDWQRCVRAGKDGRLGSNTCMSLSLFPSGVVGGCYPLTQWLVGVYVRCVCVCVCMCVRAWDVRGDD</sequence>
<dbReference type="AlphaFoldDB" id="A0AA40A8D8"/>
<dbReference type="Proteomes" id="UP001172102">
    <property type="component" value="Unassembled WGS sequence"/>
</dbReference>
<reference evidence="1" key="1">
    <citation type="submission" date="2023-06" db="EMBL/GenBank/DDBJ databases">
        <title>Genome-scale phylogeny and comparative genomics of the fungal order Sordariales.</title>
        <authorList>
            <consortium name="Lawrence Berkeley National Laboratory"/>
            <person name="Hensen N."/>
            <person name="Bonometti L."/>
            <person name="Westerberg I."/>
            <person name="Brannstrom I.O."/>
            <person name="Guillou S."/>
            <person name="Cros-Aarteil S."/>
            <person name="Calhoun S."/>
            <person name="Haridas S."/>
            <person name="Kuo A."/>
            <person name="Mondo S."/>
            <person name="Pangilinan J."/>
            <person name="Riley R."/>
            <person name="Labutti K."/>
            <person name="Andreopoulos B."/>
            <person name="Lipzen A."/>
            <person name="Chen C."/>
            <person name="Yanf M."/>
            <person name="Daum C."/>
            <person name="Ng V."/>
            <person name="Clum A."/>
            <person name="Steindorff A."/>
            <person name="Ohm R."/>
            <person name="Martin F."/>
            <person name="Silar P."/>
            <person name="Natvig D."/>
            <person name="Lalanne C."/>
            <person name="Gautier V."/>
            <person name="Ament-Velasquez S.L."/>
            <person name="Kruys A."/>
            <person name="Hutchinson M.I."/>
            <person name="Powell A.J."/>
            <person name="Barry K."/>
            <person name="Miller A.N."/>
            <person name="Grigoriev I.V."/>
            <person name="Debuchy R."/>
            <person name="Gladieux P."/>
            <person name="Thoren M.H."/>
            <person name="Johannesson H."/>
        </authorList>
    </citation>
    <scope>NUCLEOTIDE SEQUENCE</scope>
    <source>
        <strain evidence="1">SMH4607-1</strain>
    </source>
</reference>
<dbReference type="EMBL" id="JAUKUA010000005">
    <property type="protein sequence ID" value="KAK0711055.1"/>
    <property type="molecule type" value="Genomic_DNA"/>
</dbReference>
<accession>A0AA40A8D8</accession>
<organism evidence="1 2">
    <name type="scientific">Lasiosphaeris hirsuta</name>
    <dbReference type="NCBI Taxonomy" id="260670"/>
    <lineage>
        <taxon>Eukaryota</taxon>
        <taxon>Fungi</taxon>
        <taxon>Dikarya</taxon>
        <taxon>Ascomycota</taxon>
        <taxon>Pezizomycotina</taxon>
        <taxon>Sordariomycetes</taxon>
        <taxon>Sordariomycetidae</taxon>
        <taxon>Sordariales</taxon>
        <taxon>Lasiosphaeriaceae</taxon>
        <taxon>Lasiosphaeris</taxon>
    </lineage>
</organism>
<keyword evidence="2" id="KW-1185">Reference proteome</keyword>